<reference evidence="1" key="1">
    <citation type="submission" date="2020-05" db="EMBL/GenBank/DDBJ databases">
        <title>Large-scale comparative analyses of tick genomes elucidate their genetic diversity and vector capacities.</title>
        <authorList>
            <person name="Jia N."/>
            <person name="Wang J."/>
            <person name="Shi W."/>
            <person name="Du L."/>
            <person name="Sun Y."/>
            <person name="Zhan W."/>
            <person name="Jiang J."/>
            <person name="Wang Q."/>
            <person name="Zhang B."/>
            <person name="Ji P."/>
            <person name="Sakyi L.B."/>
            <person name="Cui X."/>
            <person name="Yuan T."/>
            <person name="Jiang B."/>
            <person name="Yang W."/>
            <person name="Lam T.T.-Y."/>
            <person name="Chang Q."/>
            <person name="Ding S."/>
            <person name="Wang X."/>
            <person name="Zhu J."/>
            <person name="Ruan X."/>
            <person name="Zhao L."/>
            <person name="Wei J."/>
            <person name="Que T."/>
            <person name="Du C."/>
            <person name="Cheng J."/>
            <person name="Dai P."/>
            <person name="Han X."/>
            <person name="Huang E."/>
            <person name="Gao Y."/>
            <person name="Liu J."/>
            <person name="Shao H."/>
            <person name="Ye R."/>
            <person name="Li L."/>
            <person name="Wei W."/>
            <person name="Wang X."/>
            <person name="Wang C."/>
            <person name="Yang T."/>
            <person name="Huo Q."/>
            <person name="Li W."/>
            <person name="Guo W."/>
            <person name="Chen H."/>
            <person name="Zhou L."/>
            <person name="Ni X."/>
            <person name="Tian J."/>
            <person name="Zhou Y."/>
            <person name="Sheng Y."/>
            <person name="Liu T."/>
            <person name="Pan Y."/>
            <person name="Xia L."/>
            <person name="Li J."/>
            <person name="Zhao F."/>
            <person name="Cao W."/>
        </authorList>
    </citation>
    <scope>NUCLEOTIDE SEQUENCE</scope>
    <source>
        <strain evidence="1">Hyas-2018</strain>
    </source>
</reference>
<keyword evidence="2" id="KW-1185">Reference proteome</keyword>
<name>A0ACB7RMJ7_HYAAI</name>
<dbReference type="EMBL" id="CM023488">
    <property type="protein sequence ID" value="KAH6923881.1"/>
    <property type="molecule type" value="Genomic_DNA"/>
</dbReference>
<accession>A0ACB7RMJ7</accession>
<protein>
    <submittedName>
        <fullName evidence="1">Uncharacterized protein</fullName>
    </submittedName>
</protein>
<evidence type="ECO:0000313" key="1">
    <source>
        <dbReference type="EMBL" id="KAH6923881.1"/>
    </source>
</evidence>
<sequence>MKDLKHTDAKATVPKLKSEPPLPRPWPPQRHMNLPPRLGPDSKPYIPPVDTTSRLRRLRSSPGDQQDHHPWLGPTTYRQLHHAWRSCCLRKEEMPRMNKIEKLSEIVRLTKSTWLDMPEPETERKLNICGSYELDYLE</sequence>
<comment type="caution">
    <text evidence="1">The sequence shown here is derived from an EMBL/GenBank/DDBJ whole genome shotgun (WGS) entry which is preliminary data.</text>
</comment>
<proteinExistence type="predicted"/>
<gene>
    <name evidence="1" type="ORF">HPB50_008408</name>
</gene>
<organism evidence="1 2">
    <name type="scientific">Hyalomma asiaticum</name>
    <name type="common">Tick</name>
    <dbReference type="NCBI Taxonomy" id="266040"/>
    <lineage>
        <taxon>Eukaryota</taxon>
        <taxon>Metazoa</taxon>
        <taxon>Ecdysozoa</taxon>
        <taxon>Arthropoda</taxon>
        <taxon>Chelicerata</taxon>
        <taxon>Arachnida</taxon>
        <taxon>Acari</taxon>
        <taxon>Parasitiformes</taxon>
        <taxon>Ixodida</taxon>
        <taxon>Ixodoidea</taxon>
        <taxon>Ixodidae</taxon>
        <taxon>Hyalomminae</taxon>
        <taxon>Hyalomma</taxon>
    </lineage>
</organism>
<evidence type="ECO:0000313" key="2">
    <source>
        <dbReference type="Proteomes" id="UP000821845"/>
    </source>
</evidence>
<dbReference type="Proteomes" id="UP000821845">
    <property type="component" value="Chromosome 8"/>
</dbReference>